<feature type="signal peptide" evidence="2">
    <location>
        <begin position="1"/>
        <end position="25"/>
    </location>
</feature>
<accession>A0A7X4YF75</accession>
<dbReference type="InterPro" id="IPR050570">
    <property type="entry name" value="Cell_wall_metabolism_enzyme"/>
</dbReference>
<proteinExistence type="predicted"/>
<feature type="domain" description="M23ase beta-sheet core" evidence="3">
    <location>
        <begin position="235"/>
        <end position="328"/>
    </location>
</feature>
<dbReference type="Gene3D" id="2.70.70.10">
    <property type="entry name" value="Glucose Permease (Domain IIA)"/>
    <property type="match status" value="1"/>
</dbReference>
<protein>
    <submittedName>
        <fullName evidence="4">Peptidoglycan DD-metalloendopeptidase family protein</fullName>
    </submittedName>
</protein>
<feature type="chain" id="PRO_5030748800" evidence="2">
    <location>
        <begin position="26"/>
        <end position="356"/>
    </location>
</feature>
<dbReference type="Proteomes" id="UP000537825">
    <property type="component" value="Unassembled WGS sequence"/>
</dbReference>
<dbReference type="PANTHER" id="PTHR21666:SF285">
    <property type="entry name" value="M23 FAMILY METALLOPEPTIDASE"/>
    <property type="match status" value="1"/>
</dbReference>
<name>A0A7X4YF75_9BACT</name>
<dbReference type="AlphaFoldDB" id="A0A7X4YF75"/>
<reference evidence="4 5" key="1">
    <citation type="submission" date="2020-01" db="EMBL/GenBank/DDBJ databases">
        <title>The draft genome sequence of Corallococcus exiguus DSM 14696.</title>
        <authorList>
            <person name="Zhang X."/>
            <person name="Zhu H."/>
        </authorList>
    </citation>
    <scope>NUCLEOTIDE SEQUENCE [LARGE SCALE GENOMIC DNA]</scope>
    <source>
        <strain evidence="4 5">DSM 14696</strain>
    </source>
</reference>
<sequence>MPARTPSAARFFVLSLLASGSPVLAAATPTASNAVVTGSVPGSSATPTASGLRAPGAPTTGAVLQGELAPMKVAPLDGPRLSLQPSNPKPGDPVLVMVSGASSLPTGSIAGRPLRFFAWNNGYAALSSLPVEQTEGTVAVDVTAPGRGLPVLLSGVLKVGAPGFRERELRVANKYVKPPKAVKARMEADRKAFAAAFAQPFHTPLFGQNFAWPREATVTAPFGDRRSFNGKLQTQHFGVDLDGATGSPVVAANDGTVVMTRENYASGNTVLVHHGAGLYTAYFHLSRIDVKDGAQVKQGDPLGLVGSTGRVTGPHLHWGVKADDRWVDGQTLLKLDFTGAPEAPGVATNAPGLSNP</sequence>
<dbReference type="SUPFAM" id="SSF51261">
    <property type="entry name" value="Duplicated hybrid motif"/>
    <property type="match status" value="1"/>
</dbReference>
<evidence type="ECO:0000256" key="1">
    <source>
        <dbReference type="SAM" id="MobiDB-lite"/>
    </source>
</evidence>
<feature type="region of interest" description="Disordered" evidence="1">
    <location>
        <begin position="38"/>
        <end position="60"/>
    </location>
</feature>
<dbReference type="InterPro" id="IPR016047">
    <property type="entry name" value="M23ase_b-sheet_dom"/>
</dbReference>
<keyword evidence="5" id="KW-1185">Reference proteome</keyword>
<dbReference type="EMBL" id="JAAAPK010000009">
    <property type="protein sequence ID" value="NBC44126.1"/>
    <property type="molecule type" value="Genomic_DNA"/>
</dbReference>
<dbReference type="PANTHER" id="PTHR21666">
    <property type="entry name" value="PEPTIDASE-RELATED"/>
    <property type="match status" value="1"/>
</dbReference>
<comment type="caution">
    <text evidence="4">The sequence shown here is derived from an EMBL/GenBank/DDBJ whole genome shotgun (WGS) entry which is preliminary data.</text>
</comment>
<dbReference type="InterPro" id="IPR011055">
    <property type="entry name" value="Dup_hybrid_motif"/>
</dbReference>
<evidence type="ECO:0000256" key="2">
    <source>
        <dbReference type="SAM" id="SignalP"/>
    </source>
</evidence>
<evidence type="ECO:0000313" key="5">
    <source>
        <dbReference type="Proteomes" id="UP000537825"/>
    </source>
</evidence>
<gene>
    <name evidence="4" type="ORF">GTZ93_30395</name>
</gene>
<dbReference type="CDD" id="cd12797">
    <property type="entry name" value="M23_peptidase"/>
    <property type="match status" value="1"/>
</dbReference>
<organism evidence="4 5">
    <name type="scientific">Corallococcus exiguus</name>
    <dbReference type="NCBI Taxonomy" id="83462"/>
    <lineage>
        <taxon>Bacteria</taxon>
        <taxon>Pseudomonadati</taxon>
        <taxon>Myxococcota</taxon>
        <taxon>Myxococcia</taxon>
        <taxon>Myxococcales</taxon>
        <taxon>Cystobacterineae</taxon>
        <taxon>Myxococcaceae</taxon>
        <taxon>Corallococcus</taxon>
    </lineage>
</organism>
<evidence type="ECO:0000313" key="4">
    <source>
        <dbReference type="EMBL" id="NBC44126.1"/>
    </source>
</evidence>
<feature type="compositionally biased region" description="Polar residues" evidence="1">
    <location>
        <begin position="38"/>
        <end position="49"/>
    </location>
</feature>
<keyword evidence="2" id="KW-0732">Signal</keyword>
<evidence type="ECO:0000259" key="3">
    <source>
        <dbReference type="Pfam" id="PF01551"/>
    </source>
</evidence>
<dbReference type="GO" id="GO:0004222">
    <property type="term" value="F:metalloendopeptidase activity"/>
    <property type="evidence" value="ECO:0007669"/>
    <property type="project" value="TreeGrafter"/>
</dbReference>
<dbReference type="Pfam" id="PF01551">
    <property type="entry name" value="Peptidase_M23"/>
    <property type="match status" value="1"/>
</dbReference>